<dbReference type="STRING" id="930991.A0A0D0EA69"/>
<dbReference type="InterPro" id="IPR057207">
    <property type="entry name" value="FBXL15_LRR"/>
</dbReference>
<dbReference type="FunCoup" id="A0A0D0EA69">
    <property type="interactions" value="375"/>
</dbReference>
<organism evidence="5 6">
    <name type="scientific">Paxillus rubicundulus Ve08.2h10</name>
    <dbReference type="NCBI Taxonomy" id="930991"/>
    <lineage>
        <taxon>Eukaryota</taxon>
        <taxon>Fungi</taxon>
        <taxon>Dikarya</taxon>
        <taxon>Basidiomycota</taxon>
        <taxon>Agaricomycotina</taxon>
        <taxon>Agaricomycetes</taxon>
        <taxon>Agaricomycetidae</taxon>
        <taxon>Boletales</taxon>
        <taxon>Paxilineae</taxon>
        <taxon>Paxillaceae</taxon>
        <taxon>Paxillus</taxon>
    </lineage>
</organism>
<feature type="domain" description="F-box" evidence="3">
    <location>
        <begin position="68"/>
        <end position="112"/>
    </location>
</feature>
<keyword evidence="6" id="KW-1185">Reference proteome</keyword>
<dbReference type="InterPro" id="IPR032675">
    <property type="entry name" value="LRR_dom_sf"/>
</dbReference>
<feature type="region of interest" description="Disordered" evidence="2">
    <location>
        <begin position="751"/>
        <end position="771"/>
    </location>
</feature>
<proteinExistence type="predicted"/>
<evidence type="ECO:0008006" key="7">
    <source>
        <dbReference type="Google" id="ProtNLM"/>
    </source>
</evidence>
<sequence length="917" mass="101568">MRSARSSRINIVYRLNSPAQSTTSLSDNDDEDPRKSHFFSASISAAVSPVQWASRYKHPDDATHSPMSQLPPEVLIHILKHIHSQRDLYHSLLVCRSWCECSVELLWHRPSFTRLSTLIKMMRVLTRGDQTFAYARFIRRLNFLFLGADLTDALFCRLAQCDRLERLTLVNCHVISDDALSRVLPCLPNLVAIDLTGVVKTSDAVITGLASASKRLQGINLSGCKNVTDVGVFALAINCPLLRRVKLSGLEQVTDAPVSALAKSCPLLLEIDLNNCKRITDLSVRDLWTYSTHMREMKLSQCTELTDAAFPAPPRSENIPRSNNPFPYLPRTSEELPPLVLSRTLDHLRMIDLTSCSLITDDAVDGIISRAPKIRNLVLSKCTRLTDRTVENICLLGKHLHYLHLGHDENITDRSIKSLARCCTRLRYVDFANCTLLTDMSVFELSSLPKLRRIGLVRVSNLTDEAIYALAERHSTLERIHLSYCDQISVMAIHFLLQKLHKLTHLSLTGIPSFRKSELQQFCRQPPQEFNMSQRLAFCVYSGNGVSRLRSFLTELFNTITEDTNGDDEETEYDDDFDEAFNDMPQDVAMEMGNEGDLDVDEDFMHDGPFRYRNAGQRADPAHAQLIISTAPNSTEAPIQRNLTLRPSQVAPPSGGSTTVHQVSPQPIVPEITMQPIGGPSSGTQRRSRAFGHQPVVEVSTSPTPSDVASNRSTGTTQSNGAGFFRTYQDFASSSRSNGAMTPDYIYAEIGHGPGAGASQSQSGHTNPLPSTFSRHPFTPAGLLHSSIAPTPQGITQVMHLAGAPMDIYHPYDRGTTVQEPLAEPSVPWPHREPPSPAPASPGPIETSNFPQPTLTPSSDPREPQARGRNVKRSLRNTFNAAEQYATSFLFGRASNSNVHDNPNNPNAHATQSQSSK</sequence>
<feature type="domain" description="F-box/LRR-repeat protein 15-like leucin rich repeat" evidence="4">
    <location>
        <begin position="225"/>
        <end position="307"/>
    </location>
</feature>
<dbReference type="AlphaFoldDB" id="A0A0D0EA69"/>
<dbReference type="SMART" id="SM00367">
    <property type="entry name" value="LRR_CC"/>
    <property type="match status" value="9"/>
</dbReference>
<dbReference type="Pfam" id="PF12937">
    <property type="entry name" value="F-box-like"/>
    <property type="match status" value="1"/>
</dbReference>
<dbReference type="InterPro" id="IPR006553">
    <property type="entry name" value="Leu-rich_rpt_Cys-con_subtyp"/>
</dbReference>
<dbReference type="HOGENOM" id="CLU_010840_1_0_1"/>
<dbReference type="PANTHER" id="PTHR13382:SF67">
    <property type="entry name" value="SCF E3 UBIQUITIN LIGASE COMPLEX F-BOX PROTEIN POF2"/>
    <property type="match status" value="1"/>
</dbReference>
<dbReference type="InterPro" id="IPR036047">
    <property type="entry name" value="F-box-like_dom_sf"/>
</dbReference>
<feature type="region of interest" description="Disordered" evidence="2">
    <location>
        <begin position="820"/>
        <end position="879"/>
    </location>
</feature>
<evidence type="ECO:0000256" key="1">
    <source>
        <dbReference type="ARBA" id="ARBA00022786"/>
    </source>
</evidence>
<dbReference type="InterPro" id="IPR001810">
    <property type="entry name" value="F-box_dom"/>
</dbReference>
<dbReference type="SUPFAM" id="SSF81383">
    <property type="entry name" value="F-box domain"/>
    <property type="match status" value="1"/>
</dbReference>
<dbReference type="InParanoid" id="A0A0D0EA69"/>
<dbReference type="EMBL" id="KN824843">
    <property type="protein sequence ID" value="KIL00050.1"/>
    <property type="molecule type" value="Genomic_DNA"/>
</dbReference>
<protein>
    <recommendedName>
        <fullName evidence="7">F-box domain-containing protein</fullName>
    </recommendedName>
</protein>
<dbReference type="InterPro" id="IPR050648">
    <property type="entry name" value="F-box_LRR-repeat"/>
</dbReference>
<gene>
    <name evidence="5" type="ORF">PAXRUDRAFT_822068</name>
</gene>
<evidence type="ECO:0000256" key="2">
    <source>
        <dbReference type="SAM" id="MobiDB-lite"/>
    </source>
</evidence>
<feature type="region of interest" description="Disordered" evidence="2">
    <location>
        <begin position="894"/>
        <end position="917"/>
    </location>
</feature>
<dbReference type="PANTHER" id="PTHR13382">
    <property type="entry name" value="MITOCHONDRIAL ATP SYNTHASE COUPLING FACTOR B"/>
    <property type="match status" value="1"/>
</dbReference>
<feature type="compositionally biased region" description="Polar residues" evidence="2">
    <location>
        <begin position="699"/>
        <end position="721"/>
    </location>
</feature>
<reference evidence="6" key="2">
    <citation type="submission" date="2015-01" db="EMBL/GenBank/DDBJ databases">
        <title>Evolutionary Origins and Diversification of the Mycorrhizal Mutualists.</title>
        <authorList>
            <consortium name="DOE Joint Genome Institute"/>
            <consortium name="Mycorrhizal Genomics Consortium"/>
            <person name="Kohler A."/>
            <person name="Kuo A."/>
            <person name="Nagy L.G."/>
            <person name="Floudas D."/>
            <person name="Copeland A."/>
            <person name="Barry K.W."/>
            <person name="Cichocki N."/>
            <person name="Veneault-Fourrey C."/>
            <person name="LaButti K."/>
            <person name="Lindquist E.A."/>
            <person name="Lipzen A."/>
            <person name="Lundell T."/>
            <person name="Morin E."/>
            <person name="Murat C."/>
            <person name="Riley R."/>
            <person name="Ohm R."/>
            <person name="Sun H."/>
            <person name="Tunlid A."/>
            <person name="Henrissat B."/>
            <person name="Grigoriev I.V."/>
            <person name="Hibbett D.S."/>
            <person name="Martin F."/>
        </authorList>
    </citation>
    <scope>NUCLEOTIDE SEQUENCE [LARGE SCALE GENOMIC DNA]</scope>
    <source>
        <strain evidence="6">Ve08.2h10</strain>
    </source>
</reference>
<dbReference type="Pfam" id="PF25372">
    <property type="entry name" value="DUF7885"/>
    <property type="match status" value="1"/>
</dbReference>
<evidence type="ECO:0000313" key="5">
    <source>
        <dbReference type="EMBL" id="KIL00050.1"/>
    </source>
</evidence>
<dbReference type="Gene3D" id="3.80.10.10">
    <property type="entry name" value="Ribonuclease Inhibitor"/>
    <property type="match status" value="3"/>
</dbReference>
<dbReference type="GO" id="GO:0005737">
    <property type="term" value="C:cytoplasm"/>
    <property type="evidence" value="ECO:0007669"/>
    <property type="project" value="TreeGrafter"/>
</dbReference>
<feature type="region of interest" description="Disordered" evidence="2">
    <location>
        <begin position="675"/>
        <end position="722"/>
    </location>
</feature>
<keyword evidence="1" id="KW-0833">Ubl conjugation pathway</keyword>
<dbReference type="OrthoDB" id="10257471at2759"/>
<feature type="compositionally biased region" description="Low complexity" evidence="2">
    <location>
        <begin position="894"/>
        <end position="909"/>
    </location>
</feature>
<evidence type="ECO:0000259" key="4">
    <source>
        <dbReference type="Pfam" id="PF25372"/>
    </source>
</evidence>
<accession>A0A0D0EA69</accession>
<evidence type="ECO:0000313" key="6">
    <source>
        <dbReference type="Proteomes" id="UP000054538"/>
    </source>
</evidence>
<dbReference type="CDD" id="cd09917">
    <property type="entry name" value="F-box_SF"/>
    <property type="match status" value="1"/>
</dbReference>
<dbReference type="Proteomes" id="UP000054538">
    <property type="component" value="Unassembled WGS sequence"/>
</dbReference>
<feature type="compositionally biased region" description="Polar residues" evidence="2">
    <location>
        <begin position="846"/>
        <end position="859"/>
    </location>
</feature>
<name>A0A0D0EA69_9AGAM</name>
<dbReference type="SUPFAM" id="SSF52058">
    <property type="entry name" value="L domain-like"/>
    <property type="match status" value="1"/>
</dbReference>
<evidence type="ECO:0000259" key="3">
    <source>
        <dbReference type="Pfam" id="PF12937"/>
    </source>
</evidence>
<reference evidence="5 6" key="1">
    <citation type="submission" date="2014-04" db="EMBL/GenBank/DDBJ databases">
        <authorList>
            <consortium name="DOE Joint Genome Institute"/>
            <person name="Kuo A."/>
            <person name="Kohler A."/>
            <person name="Jargeat P."/>
            <person name="Nagy L.G."/>
            <person name="Floudas D."/>
            <person name="Copeland A."/>
            <person name="Barry K.W."/>
            <person name="Cichocki N."/>
            <person name="Veneault-Fourrey C."/>
            <person name="LaButti K."/>
            <person name="Lindquist E.A."/>
            <person name="Lipzen A."/>
            <person name="Lundell T."/>
            <person name="Morin E."/>
            <person name="Murat C."/>
            <person name="Sun H."/>
            <person name="Tunlid A."/>
            <person name="Henrissat B."/>
            <person name="Grigoriev I.V."/>
            <person name="Hibbett D.S."/>
            <person name="Martin F."/>
            <person name="Nordberg H.P."/>
            <person name="Cantor M.N."/>
            <person name="Hua S.X."/>
        </authorList>
    </citation>
    <scope>NUCLEOTIDE SEQUENCE [LARGE SCALE GENOMIC DNA]</scope>
    <source>
        <strain evidence="5 6">Ve08.2h10</strain>
    </source>
</reference>